<dbReference type="SUPFAM" id="SSF50129">
    <property type="entry name" value="GroES-like"/>
    <property type="match status" value="1"/>
</dbReference>
<evidence type="ECO:0000259" key="7">
    <source>
        <dbReference type="SMART" id="SM00829"/>
    </source>
</evidence>
<accession>A0A1G7PWK1</accession>
<organism evidence="8 9">
    <name type="scientific">Streptomyces griseoaurantiacus</name>
    <dbReference type="NCBI Taxonomy" id="68213"/>
    <lineage>
        <taxon>Bacteria</taxon>
        <taxon>Bacillati</taxon>
        <taxon>Actinomycetota</taxon>
        <taxon>Actinomycetes</taxon>
        <taxon>Kitasatosporales</taxon>
        <taxon>Streptomycetaceae</taxon>
        <taxon>Streptomyces</taxon>
        <taxon>Streptomyces aurantiacus group</taxon>
    </lineage>
</organism>
<dbReference type="GO" id="GO:0008270">
    <property type="term" value="F:zinc ion binding"/>
    <property type="evidence" value="ECO:0007669"/>
    <property type="project" value="InterPro"/>
</dbReference>
<reference evidence="8 9" key="1">
    <citation type="submission" date="2016-10" db="EMBL/GenBank/DDBJ databases">
        <authorList>
            <person name="de Groot N.N."/>
        </authorList>
    </citation>
    <scope>NUCLEOTIDE SEQUENCE [LARGE SCALE GENOMIC DNA]</scope>
    <source>
        <strain evidence="8 9">CGMCC 4.1859</strain>
    </source>
</reference>
<sequence length="368" mass="38137">MKGYVFHGPGRSAWEDVPDPDVKEPTDAVVRVDAVTICGTDLHILKGDVPEVGPGTVLGHEAVGEVVEVGGDVRTVRPGDRVLVSCITACGRCRYCREGAYGQCLGGGGWILGHLIDGTQAEYVRVPYADLSVHPLPGTLPDQDAVLLADILPTAYEVGVLNGGVRPGDTVVVVGAGPVGLAAVATARLFSPERVIAVDVAAARLEAARGMGADAVADAREDPAQLVADLTGGLGADVVVEAVGLPETFEMCTRMVRAGGHVANVGVHGRPATLHLEDLWIKNLTLTTGLVDTYSTPTLLRMASAGRLPLGDLVTHTFPLDRMEEAYDVFSRAAETGALKVVLGGPRREVVAVGADAEKAADGTGIVP</sequence>
<dbReference type="Proteomes" id="UP000198614">
    <property type="component" value="Unassembled WGS sequence"/>
</dbReference>
<dbReference type="Gene3D" id="3.40.50.720">
    <property type="entry name" value="NAD(P)-binding Rossmann-like Domain"/>
    <property type="match status" value="1"/>
</dbReference>
<feature type="domain" description="Enoyl reductase (ER)" evidence="7">
    <location>
        <begin position="10"/>
        <end position="343"/>
    </location>
</feature>
<comment type="cofactor">
    <cofactor evidence="1 6">
        <name>Zn(2+)</name>
        <dbReference type="ChEBI" id="CHEBI:29105"/>
    </cofactor>
</comment>
<dbReference type="EMBL" id="FNAX01000012">
    <property type="protein sequence ID" value="SDF90623.1"/>
    <property type="molecule type" value="Genomic_DNA"/>
</dbReference>
<evidence type="ECO:0000256" key="1">
    <source>
        <dbReference type="ARBA" id="ARBA00001947"/>
    </source>
</evidence>
<protein>
    <submittedName>
        <fullName evidence="8">Alcohol dehydrogenase</fullName>
    </submittedName>
</protein>
<dbReference type="PANTHER" id="PTHR42813">
    <property type="entry name" value="ZINC-TYPE ALCOHOL DEHYDROGENASE-LIKE"/>
    <property type="match status" value="1"/>
</dbReference>
<dbReference type="InterPro" id="IPR011032">
    <property type="entry name" value="GroES-like_sf"/>
</dbReference>
<dbReference type="SMART" id="SM00829">
    <property type="entry name" value="PKS_ER"/>
    <property type="match status" value="1"/>
</dbReference>
<keyword evidence="3 6" id="KW-0479">Metal-binding</keyword>
<dbReference type="AlphaFoldDB" id="A0A1G7PWK1"/>
<dbReference type="InterPro" id="IPR002328">
    <property type="entry name" value="ADH_Zn_CS"/>
</dbReference>
<dbReference type="InterPro" id="IPR020843">
    <property type="entry name" value="ER"/>
</dbReference>
<evidence type="ECO:0000256" key="2">
    <source>
        <dbReference type="ARBA" id="ARBA00008072"/>
    </source>
</evidence>
<dbReference type="PANTHER" id="PTHR42813:SF4">
    <property type="entry name" value="NADP-DEPENDENT ISOPROPANOL DEHYDROGENASE"/>
    <property type="match status" value="1"/>
</dbReference>
<gene>
    <name evidence="8" type="ORF">SAMN05216260_1122</name>
</gene>
<proteinExistence type="inferred from homology"/>
<dbReference type="SUPFAM" id="SSF51735">
    <property type="entry name" value="NAD(P)-binding Rossmann-fold domains"/>
    <property type="match status" value="1"/>
</dbReference>
<keyword evidence="4 6" id="KW-0862">Zinc</keyword>
<dbReference type="PROSITE" id="PS00059">
    <property type="entry name" value="ADH_ZINC"/>
    <property type="match status" value="1"/>
</dbReference>
<dbReference type="InterPro" id="IPR013154">
    <property type="entry name" value="ADH-like_N"/>
</dbReference>
<name>A0A1G7PWK1_9ACTN</name>
<dbReference type="OrthoDB" id="241504at2"/>
<evidence type="ECO:0000256" key="6">
    <source>
        <dbReference type="RuleBase" id="RU361277"/>
    </source>
</evidence>
<keyword evidence="5" id="KW-0560">Oxidoreductase</keyword>
<dbReference type="Gene3D" id="3.90.180.10">
    <property type="entry name" value="Medium-chain alcohol dehydrogenases, catalytic domain"/>
    <property type="match status" value="1"/>
</dbReference>
<dbReference type="GO" id="GO:0016491">
    <property type="term" value="F:oxidoreductase activity"/>
    <property type="evidence" value="ECO:0007669"/>
    <property type="project" value="UniProtKB-KW"/>
</dbReference>
<dbReference type="Pfam" id="PF08240">
    <property type="entry name" value="ADH_N"/>
    <property type="match status" value="1"/>
</dbReference>
<comment type="similarity">
    <text evidence="2 6">Belongs to the zinc-containing alcohol dehydrogenase family.</text>
</comment>
<dbReference type="CDD" id="cd08286">
    <property type="entry name" value="FDH_like_ADH2"/>
    <property type="match status" value="1"/>
</dbReference>
<evidence type="ECO:0000256" key="3">
    <source>
        <dbReference type="ARBA" id="ARBA00022723"/>
    </source>
</evidence>
<dbReference type="InterPro" id="IPR036291">
    <property type="entry name" value="NAD(P)-bd_dom_sf"/>
</dbReference>
<evidence type="ECO:0000256" key="4">
    <source>
        <dbReference type="ARBA" id="ARBA00022833"/>
    </source>
</evidence>
<evidence type="ECO:0000313" key="8">
    <source>
        <dbReference type="EMBL" id="SDF90623.1"/>
    </source>
</evidence>
<evidence type="ECO:0000313" key="9">
    <source>
        <dbReference type="Proteomes" id="UP000198614"/>
    </source>
</evidence>
<dbReference type="InterPro" id="IPR013149">
    <property type="entry name" value="ADH-like_C"/>
</dbReference>
<evidence type="ECO:0000256" key="5">
    <source>
        <dbReference type="ARBA" id="ARBA00023002"/>
    </source>
</evidence>
<dbReference type="Pfam" id="PF00107">
    <property type="entry name" value="ADH_zinc_N"/>
    <property type="match status" value="1"/>
</dbReference>